<gene>
    <name evidence="2" type="ORF">EJB05_51638</name>
</gene>
<keyword evidence="3" id="KW-1185">Reference proteome</keyword>
<dbReference type="Proteomes" id="UP000324897">
    <property type="component" value="Unassembled WGS sequence"/>
</dbReference>
<accession>A0A5J9SV60</accession>
<dbReference type="EMBL" id="RWGY01000268">
    <property type="protein sequence ID" value="TVU02852.1"/>
    <property type="molecule type" value="Genomic_DNA"/>
</dbReference>
<dbReference type="PANTHER" id="PTHR31236">
    <property type="entry name" value="BURP DOMAIN PROTEIN USPL1-LIKE"/>
    <property type="match status" value="1"/>
</dbReference>
<dbReference type="PROSITE" id="PS51277">
    <property type="entry name" value="BURP"/>
    <property type="match status" value="1"/>
</dbReference>
<evidence type="ECO:0000313" key="2">
    <source>
        <dbReference type="EMBL" id="TVU02852.1"/>
    </source>
</evidence>
<comment type="caution">
    <text evidence="2">The sequence shown here is derived from an EMBL/GenBank/DDBJ whole genome shotgun (WGS) entry which is preliminary data.</text>
</comment>
<dbReference type="PANTHER" id="PTHR31236:SF24">
    <property type="entry name" value="BURP DOMAIN PROTEIN RD22"/>
    <property type="match status" value="1"/>
</dbReference>
<protein>
    <recommendedName>
        <fullName evidence="1">BURP domain-containing protein</fullName>
    </recommendedName>
</protein>
<reference evidence="2 3" key="1">
    <citation type="journal article" date="2019" name="Sci. Rep.">
        <title>A high-quality genome of Eragrostis curvula grass provides insights into Poaceae evolution and supports new strategies to enhance forage quality.</title>
        <authorList>
            <person name="Carballo J."/>
            <person name="Santos B.A.C.M."/>
            <person name="Zappacosta D."/>
            <person name="Garbus I."/>
            <person name="Selva J.P."/>
            <person name="Gallo C.A."/>
            <person name="Diaz A."/>
            <person name="Albertini E."/>
            <person name="Caccamo M."/>
            <person name="Echenique V."/>
        </authorList>
    </citation>
    <scope>NUCLEOTIDE SEQUENCE [LARGE SCALE GENOMIC DNA]</scope>
    <source>
        <strain evidence="3">cv. Victoria</strain>
        <tissue evidence="2">Leaf</tissue>
    </source>
</reference>
<dbReference type="InterPro" id="IPR044816">
    <property type="entry name" value="BURP"/>
</dbReference>
<dbReference type="Gramene" id="TVU02852">
    <property type="protein sequence ID" value="TVU02852"/>
    <property type="gene ID" value="EJB05_51638"/>
</dbReference>
<sequence length="67" mass="7234">MTAALSDRAYVVSLRGIGGGPAADMLAFCHLNTAKWNIDHPVFKVLHTHPGTLVCHFTPYANPVFGQ</sequence>
<organism evidence="2 3">
    <name type="scientific">Eragrostis curvula</name>
    <name type="common">weeping love grass</name>
    <dbReference type="NCBI Taxonomy" id="38414"/>
    <lineage>
        <taxon>Eukaryota</taxon>
        <taxon>Viridiplantae</taxon>
        <taxon>Streptophyta</taxon>
        <taxon>Embryophyta</taxon>
        <taxon>Tracheophyta</taxon>
        <taxon>Spermatophyta</taxon>
        <taxon>Magnoliopsida</taxon>
        <taxon>Liliopsida</taxon>
        <taxon>Poales</taxon>
        <taxon>Poaceae</taxon>
        <taxon>PACMAD clade</taxon>
        <taxon>Chloridoideae</taxon>
        <taxon>Eragrostideae</taxon>
        <taxon>Eragrostidinae</taxon>
        <taxon>Eragrostis</taxon>
    </lineage>
</organism>
<dbReference type="Pfam" id="PF03181">
    <property type="entry name" value="BURP"/>
    <property type="match status" value="1"/>
</dbReference>
<dbReference type="AlphaFoldDB" id="A0A5J9SV60"/>
<proteinExistence type="predicted"/>
<dbReference type="InterPro" id="IPR004873">
    <property type="entry name" value="BURP_dom"/>
</dbReference>
<feature type="domain" description="BURP" evidence="1">
    <location>
        <begin position="1"/>
        <end position="67"/>
    </location>
</feature>
<evidence type="ECO:0000313" key="3">
    <source>
        <dbReference type="Proteomes" id="UP000324897"/>
    </source>
</evidence>
<name>A0A5J9SV60_9POAL</name>
<evidence type="ECO:0000259" key="1">
    <source>
        <dbReference type="PROSITE" id="PS51277"/>
    </source>
</evidence>
<feature type="non-terminal residue" evidence="2">
    <location>
        <position position="1"/>
    </location>
</feature>